<sequence>MGVEQQDENSALSRERWELDSCPVDIIAIGSQVVYGTVGLSASVPVLTERGLKVAALPTAMLSNLPHYPQVHAADLSGPWVADALHDLTALGIADEVSTVYTGYFAGPAQVVAVASWLRMLLERRPQLRVVVDPTLGDYDVGAYTDPEVAAALRKELLPLATGIVPNLFELQHLLESPPAREQPVDQIIKDARRLLSGRCQWVVASGLEGQDRQHGEDLVVTADEAAGIGYERLDVRVKGTGDVMAASIVAGLHQGLGIADAVEQAGSAVRRRLEARRIGRI</sequence>
<reference evidence="7 8" key="1">
    <citation type="submission" date="2018-01" db="EMBL/GenBank/DDBJ databases">
        <title>Glutamicibacter soli strain NHPC-3 Whole genome sequence and assembly.</title>
        <authorList>
            <person name="Choudhury P."/>
            <person name="Gupta D."/>
            <person name="Sengupta K."/>
            <person name="Jawed A."/>
            <person name="Sultana N."/>
            <person name="Saha P."/>
        </authorList>
    </citation>
    <scope>NUCLEOTIDE SEQUENCE [LARGE SCALE GENOMIC DNA]</scope>
    <source>
        <strain evidence="7 8">NHPC-3</strain>
    </source>
</reference>
<protein>
    <recommendedName>
        <fullName evidence="1">pyridoxal kinase</fullName>
        <ecNumber evidence="1">2.7.1.35</ecNumber>
    </recommendedName>
</protein>
<evidence type="ECO:0000313" key="7">
    <source>
        <dbReference type="EMBL" id="RBM01089.1"/>
    </source>
</evidence>
<keyword evidence="5" id="KW-0067">ATP-binding</keyword>
<evidence type="ECO:0000313" key="8">
    <source>
        <dbReference type="Proteomes" id="UP000252167"/>
    </source>
</evidence>
<dbReference type="Gene3D" id="3.40.1190.20">
    <property type="match status" value="1"/>
</dbReference>
<dbReference type="InterPro" id="IPR004625">
    <property type="entry name" value="PyrdxlKinase"/>
</dbReference>
<feature type="domain" description="Pyridoxamine kinase/Phosphomethylpyrimidine kinase" evidence="6">
    <location>
        <begin position="97"/>
        <end position="275"/>
    </location>
</feature>
<dbReference type="PANTHER" id="PTHR10534:SF15">
    <property type="entry name" value="PYRIDOXINE_PYRIDOXAL_PYRIDOXAMINE KINASE"/>
    <property type="match status" value="1"/>
</dbReference>
<comment type="caution">
    <text evidence="7">The sequence shown here is derived from an EMBL/GenBank/DDBJ whole genome shotgun (WGS) entry which is preliminary data.</text>
</comment>
<keyword evidence="3" id="KW-0547">Nucleotide-binding</keyword>
<dbReference type="AlphaFoldDB" id="A0A365YEW5"/>
<dbReference type="GO" id="GO:0005829">
    <property type="term" value="C:cytosol"/>
    <property type="evidence" value="ECO:0007669"/>
    <property type="project" value="TreeGrafter"/>
</dbReference>
<dbReference type="CDD" id="cd01173">
    <property type="entry name" value="pyridoxal_pyridoxamine_kinase"/>
    <property type="match status" value="1"/>
</dbReference>
<gene>
    <name evidence="7" type="ORF">C1H84_09870</name>
</gene>
<evidence type="ECO:0000259" key="6">
    <source>
        <dbReference type="Pfam" id="PF08543"/>
    </source>
</evidence>
<dbReference type="InterPro" id="IPR013749">
    <property type="entry name" value="PM/HMP-P_kinase-1"/>
</dbReference>
<evidence type="ECO:0000256" key="4">
    <source>
        <dbReference type="ARBA" id="ARBA00022777"/>
    </source>
</evidence>
<dbReference type="InterPro" id="IPR029056">
    <property type="entry name" value="Ribokinase-like"/>
</dbReference>
<name>A0A365YEW5_9MICC</name>
<dbReference type="SUPFAM" id="SSF53613">
    <property type="entry name" value="Ribokinase-like"/>
    <property type="match status" value="1"/>
</dbReference>
<keyword evidence="8" id="KW-1185">Reference proteome</keyword>
<keyword evidence="2" id="KW-0808">Transferase</keyword>
<evidence type="ECO:0000256" key="5">
    <source>
        <dbReference type="ARBA" id="ARBA00022840"/>
    </source>
</evidence>
<keyword evidence="4 7" id="KW-0418">Kinase</keyword>
<dbReference type="GO" id="GO:0009443">
    <property type="term" value="P:pyridoxal 5'-phosphate salvage"/>
    <property type="evidence" value="ECO:0007669"/>
    <property type="project" value="InterPro"/>
</dbReference>
<evidence type="ECO:0000256" key="2">
    <source>
        <dbReference type="ARBA" id="ARBA00022679"/>
    </source>
</evidence>
<dbReference type="GO" id="GO:0008902">
    <property type="term" value="F:hydroxymethylpyrimidine kinase activity"/>
    <property type="evidence" value="ECO:0007669"/>
    <property type="project" value="TreeGrafter"/>
</dbReference>
<dbReference type="EMBL" id="POAF01000004">
    <property type="protein sequence ID" value="RBM01089.1"/>
    <property type="molecule type" value="Genomic_DNA"/>
</dbReference>
<organism evidence="7 8">
    <name type="scientific">Glutamicibacter soli</name>
    <dbReference type="NCBI Taxonomy" id="453836"/>
    <lineage>
        <taxon>Bacteria</taxon>
        <taxon>Bacillati</taxon>
        <taxon>Actinomycetota</taxon>
        <taxon>Actinomycetes</taxon>
        <taxon>Micrococcales</taxon>
        <taxon>Micrococcaceae</taxon>
        <taxon>Glutamicibacter</taxon>
    </lineage>
</organism>
<dbReference type="PANTHER" id="PTHR10534">
    <property type="entry name" value="PYRIDOXAL KINASE"/>
    <property type="match status" value="1"/>
</dbReference>
<accession>A0A365YEW5</accession>
<dbReference type="GO" id="GO:0008478">
    <property type="term" value="F:pyridoxal kinase activity"/>
    <property type="evidence" value="ECO:0007669"/>
    <property type="project" value="UniProtKB-EC"/>
</dbReference>
<dbReference type="EC" id="2.7.1.35" evidence="1"/>
<dbReference type="Proteomes" id="UP000252167">
    <property type="component" value="Unassembled WGS sequence"/>
</dbReference>
<evidence type="ECO:0000256" key="3">
    <source>
        <dbReference type="ARBA" id="ARBA00022741"/>
    </source>
</evidence>
<dbReference type="GO" id="GO:0005524">
    <property type="term" value="F:ATP binding"/>
    <property type="evidence" value="ECO:0007669"/>
    <property type="project" value="UniProtKB-KW"/>
</dbReference>
<evidence type="ECO:0000256" key="1">
    <source>
        <dbReference type="ARBA" id="ARBA00012104"/>
    </source>
</evidence>
<proteinExistence type="predicted"/>
<dbReference type="Pfam" id="PF08543">
    <property type="entry name" value="Phos_pyr_kin"/>
    <property type="match status" value="1"/>
</dbReference>